<reference evidence="1 2" key="1">
    <citation type="submission" date="2016-09" db="EMBL/GenBank/DDBJ databases">
        <title>Serratia marcescens MSU-97 and epiphytic antimycotic-producing bacteria.</title>
        <authorList>
            <person name="Matilla M.A."/>
        </authorList>
    </citation>
    <scope>NUCLEOTIDE SEQUENCE [LARGE SCALE GENOMIC DNA]</scope>
    <source>
        <strain evidence="1 2">MSU-97</strain>
    </source>
</reference>
<dbReference type="EMBL" id="MJAO01000010">
    <property type="protein sequence ID" value="OKB66496.1"/>
    <property type="molecule type" value="Genomic_DNA"/>
</dbReference>
<dbReference type="SUPFAM" id="SSF47336">
    <property type="entry name" value="ACP-like"/>
    <property type="match status" value="1"/>
</dbReference>
<name>A0A1Q4P056_SERMA</name>
<comment type="caution">
    <text evidence="1">The sequence shown here is derived from an EMBL/GenBank/DDBJ whole genome shotgun (WGS) entry which is preliminary data.</text>
</comment>
<gene>
    <name evidence="1" type="ORF">BHU62_11495</name>
</gene>
<proteinExistence type="predicted"/>
<sequence length="89" mass="10218">MEKHEIEQVLKNQIRVINHCGDSVEIAGETKLRDILDSVDILQFVFNINKEYGLSFGNNIGDEKYLTTLDKVVSWVHSAINKKAEDDRK</sequence>
<evidence type="ECO:0008006" key="3">
    <source>
        <dbReference type="Google" id="ProtNLM"/>
    </source>
</evidence>
<protein>
    <recommendedName>
        <fullName evidence="3">Acyl carrier protein</fullName>
    </recommendedName>
</protein>
<dbReference type="InterPro" id="IPR036736">
    <property type="entry name" value="ACP-like_sf"/>
</dbReference>
<dbReference type="RefSeq" id="WP_073532166.1">
    <property type="nucleotide sequence ID" value="NZ_MJAO01000010.1"/>
</dbReference>
<dbReference type="Gene3D" id="1.10.1200.10">
    <property type="entry name" value="ACP-like"/>
    <property type="match status" value="1"/>
</dbReference>
<evidence type="ECO:0000313" key="2">
    <source>
        <dbReference type="Proteomes" id="UP000185770"/>
    </source>
</evidence>
<evidence type="ECO:0000313" key="1">
    <source>
        <dbReference type="EMBL" id="OKB66496.1"/>
    </source>
</evidence>
<dbReference type="Proteomes" id="UP000185770">
    <property type="component" value="Unassembled WGS sequence"/>
</dbReference>
<organism evidence="1 2">
    <name type="scientific">Serratia marcescens</name>
    <dbReference type="NCBI Taxonomy" id="615"/>
    <lineage>
        <taxon>Bacteria</taxon>
        <taxon>Pseudomonadati</taxon>
        <taxon>Pseudomonadota</taxon>
        <taxon>Gammaproteobacteria</taxon>
        <taxon>Enterobacterales</taxon>
        <taxon>Yersiniaceae</taxon>
        <taxon>Serratia</taxon>
    </lineage>
</organism>
<accession>A0A1Q4P056</accession>
<dbReference type="AlphaFoldDB" id="A0A1Q4P056"/>